<feature type="compositionally biased region" description="Basic and acidic residues" evidence="7">
    <location>
        <begin position="192"/>
        <end position="204"/>
    </location>
</feature>
<comment type="subcellular location">
    <subcellularLocation>
        <location evidence="1">Nucleus</location>
    </subcellularLocation>
</comment>
<keyword evidence="4" id="KW-0804">Transcription</keyword>
<evidence type="ECO:0000256" key="1">
    <source>
        <dbReference type="ARBA" id="ARBA00004123"/>
    </source>
</evidence>
<sequence length="555" mass="61968">MDCQQQVEASNNIIAFPPVTIHVMVVDDDATSLAVLSNLLKTLNYQVASFDDPIHALYTLRAGKQSFDLIVTALYMSKMDGIELTKRVNGEFKLPVIMISTDDRENVVYRAIQEGVVLYLVKPFSQDDLRNIWQFAITTKSRSESNPSLIIEETRSNGTVEFRAFESHSVSASNEVISERKKRRSSKGKGGNQEKENGKKEVNSTKKKPKVVWTDFLQYRFLQAVHYIGLERAVPKKILEVMNVPGLTRENVASHLQKYRIFLRKVSERCMISSNKTAEEILWSKFLSQHSSFMLQKIQQKRNSHINSSQNLNIPPFPIHQSCSLNPNNGDRRSMCKPSSFEAYLSPYYGLGHPASFMTNFVGCPLPIMNQNYNVQAFNFSGPQFPNLDLLEDHSNLGCSSFPGNNDYSNGFSVGIGGGLSMAPMGISSNGFDGNGQFGQYGIGFGGDHNSYNWGLMCKNNGVNFGDDSQITVRHSSHALDNKNYVDNPTLNQILAPVHVRCCVFDHNCVPSSSFTLEKGLRRLMFHDVHECVVLVILALVLLGGGGQLELILVD</sequence>
<evidence type="ECO:0000256" key="2">
    <source>
        <dbReference type="ARBA" id="ARBA00023012"/>
    </source>
</evidence>
<dbReference type="Proteomes" id="UP001642487">
    <property type="component" value="Chromosome 9"/>
</dbReference>
<gene>
    <name evidence="10" type="ORF">CITCOLO1_LOCUS20962</name>
</gene>
<dbReference type="InterPro" id="IPR011006">
    <property type="entry name" value="CheY-like_superfamily"/>
</dbReference>
<dbReference type="Gene3D" id="1.10.10.60">
    <property type="entry name" value="Homeodomain-like"/>
    <property type="match status" value="1"/>
</dbReference>
<name>A0ABP0Z8Y0_9ROSI</name>
<keyword evidence="2" id="KW-0902">Two-component regulatory system</keyword>
<proteinExistence type="predicted"/>
<feature type="region of interest" description="Disordered" evidence="7">
    <location>
        <begin position="173"/>
        <end position="205"/>
    </location>
</feature>
<reference evidence="10 11" key="1">
    <citation type="submission" date="2024-03" db="EMBL/GenBank/DDBJ databases">
        <authorList>
            <person name="Gkanogiannis A."/>
            <person name="Becerra Lopez-Lavalle L."/>
        </authorList>
    </citation>
    <scope>NUCLEOTIDE SEQUENCE [LARGE SCALE GENOMIC DNA]</scope>
</reference>
<feature type="domain" description="Response regulatory" evidence="9">
    <location>
        <begin position="22"/>
        <end position="137"/>
    </location>
</feature>
<evidence type="ECO:0000256" key="4">
    <source>
        <dbReference type="ARBA" id="ARBA00023163"/>
    </source>
</evidence>
<dbReference type="Pfam" id="PF00072">
    <property type="entry name" value="Response_reg"/>
    <property type="match status" value="1"/>
</dbReference>
<dbReference type="Gene3D" id="3.40.50.2300">
    <property type="match status" value="1"/>
</dbReference>
<evidence type="ECO:0000313" key="11">
    <source>
        <dbReference type="Proteomes" id="UP001642487"/>
    </source>
</evidence>
<keyword evidence="8" id="KW-0812">Transmembrane</keyword>
<dbReference type="PANTHER" id="PTHR43874:SF19">
    <property type="entry name" value="RESPONSE REGULATOR 23-RELATED"/>
    <property type="match status" value="1"/>
</dbReference>
<dbReference type="PANTHER" id="PTHR43874">
    <property type="entry name" value="TWO-COMPONENT RESPONSE REGULATOR"/>
    <property type="match status" value="1"/>
</dbReference>
<evidence type="ECO:0000256" key="7">
    <source>
        <dbReference type="SAM" id="MobiDB-lite"/>
    </source>
</evidence>
<organism evidence="10 11">
    <name type="scientific">Citrullus colocynthis</name>
    <name type="common">colocynth</name>
    <dbReference type="NCBI Taxonomy" id="252529"/>
    <lineage>
        <taxon>Eukaryota</taxon>
        <taxon>Viridiplantae</taxon>
        <taxon>Streptophyta</taxon>
        <taxon>Embryophyta</taxon>
        <taxon>Tracheophyta</taxon>
        <taxon>Spermatophyta</taxon>
        <taxon>Magnoliopsida</taxon>
        <taxon>eudicotyledons</taxon>
        <taxon>Gunneridae</taxon>
        <taxon>Pentapetalae</taxon>
        <taxon>rosids</taxon>
        <taxon>fabids</taxon>
        <taxon>Cucurbitales</taxon>
        <taxon>Cucurbitaceae</taxon>
        <taxon>Benincaseae</taxon>
        <taxon>Citrullus</taxon>
    </lineage>
</organism>
<feature type="transmembrane region" description="Helical" evidence="8">
    <location>
        <begin position="533"/>
        <end position="554"/>
    </location>
</feature>
<dbReference type="NCBIfam" id="TIGR01557">
    <property type="entry name" value="myb_SHAQKYF"/>
    <property type="match status" value="1"/>
</dbReference>
<evidence type="ECO:0000259" key="9">
    <source>
        <dbReference type="PROSITE" id="PS50110"/>
    </source>
</evidence>
<dbReference type="SUPFAM" id="SSF46689">
    <property type="entry name" value="Homeodomain-like"/>
    <property type="match status" value="1"/>
</dbReference>
<dbReference type="InterPro" id="IPR045279">
    <property type="entry name" value="ARR-like"/>
</dbReference>
<keyword evidence="8" id="KW-1133">Transmembrane helix</keyword>
<dbReference type="InterPro" id="IPR006447">
    <property type="entry name" value="Myb_dom_plants"/>
</dbReference>
<protein>
    <recommendedName>
        <fullName evidence="9">Response regulatory domain-containing protein</fullName>
    </recommendedName>
</protein>
<dbReference type="EMBL" id="OZ021743">
    <property type="protein sequence ID" value="CAK9328542.1"/>
    <property type="molecule type" value="Genomic_DNA"/>
</dbReference>
<evidence type="ECO:0000256" key="6">
    <source>
        <dbReference type="PROSITE-ProRule" id="PRU00169"/>
    </source>
</evidence>
<keyword evidence="8" id="KW-0472">Membrane</keyword>
<comment type="caution">
    <text evidence="6">Lacks conserved residue(s) required for the propagation of feature annotation.</text>
</comment>
<evidence type="ECO:0000256" key="8">
    <source>
        <dbReference type="SAM" id="Phobius"/>
    </source>
</evidence>
<dbReference type="InterPro" id="IPR001789">
    <property type="entry name" value="Sig_transdc_resp-reg_receiver"/>
</dbReference>
<dbReference type="SUPFAM" id="SSF52172">
    <property type="entry name" value="CheY-like"/>
    <property type="match status" value="1"/>
</dbReference>
<dbReference type="InterPro" id="IPR009057">
    <property type="entry name" value="Homeodomain-like_sf"/>
</dbReference>
<evidence type="ECO:0000256" key="5">
    <source>
        <dbReference type="ARBA" id="ARBA00023242"/>
    </source>
</evidence>
<dbReference type="SMART" id="SM00448">
    <property type="entry name" value="REC"/>
    <property type="match status" value="1"/>
</dbReference>
<keyword evidence="11" id="KW-1185">Reference proteome</keyword>
<evidence type="ECO:0000256" key="3">
    <source>
        <dbReference type="ARBA" id="ARBA00023015"/>
    </source>
</evidence>
<keyword evidence="3" id="KW-0805">Transcription regulation</keyword>
<accession>A0ABP0Z8Y0</accession>
<keyword evidence="5" id="KW-0539">Nucleus</keyword>
<dbReference type="PROSITE" id="PS50110">
    <property type="entry name" value="RESPONSE_REGULATORY"/>
    <property type="match status" value="1"/>
</dbReference>
<dbReference type="CDD" id="cd17584">
    <property type="entry name" value="REC_typeB_ARR-like"/>
    <property type="match status" value="1"/>
</dbReference>
<evidence type="ECO:0000313" key="10">
    <source>
        <dbReference type="EMBL" id="CAK9328542.1"/>
    </source>
</evidence>